<dbReference type="InterPro" id="IPR030382">
    <property type="entry name" value="MeTrfase_TRM5/TYW2"/>
</dbReference>
<evidence type="ECO:0000313" key="6">
    <source>
        <dbReference type="Proteomes" id="UP001363622"/>
    </source>
</evidence>
<dbReference type="PANTHER" id="PTHR23245:SF25">
    <property type="entry name" value="TRNA WYBUTOSINE-SYNTHESIZING PROTEIN 2 HOMOLOG"/>
    <property type="match status" value="1"/>
</dbReference>
<evidence type="ECO:0000313" key="5">
    <source>
        <dbReference type="EMBL" id="KAK7510760.1"/>
    </source>
</evidence>
<dbReference type="GO" id="GO:0008168">
    <property type="term" value="F:methyltransferase activity"/>
    <property type="evidence" value="ECO:0007669"/>
    <property type="project" value="UniProtKB-KW"/>
</dbReference>
<comment type="catalytic activity">
    <reaction evidence="2">
        <text>4-demethylwyosine(37) in tRNA(Phe) + S-adenosyl-L-methionine = 4-demethyl-7-[(3S)-3-amino-3-carboxypropyl]wyosine(37) in tRNA(Phe) + S-methyl-5'-thioadenosine + H(+)</text>
        <dbReference type="Rhea" id="RHEA:36355"/>
        <dbReference type="Rhea" id="RHEA-COMP:10164"/>
        <dbReference type="Rhea" id="RHEA-COMP:10378"/>
        <dbReference type="ChEBI" id="CHEBI:15378"/>
        <dbReference type="ChEBI" id="CHEBI:17509"/>
        <dbReference type="ChEBI" id="CHEBI:59789"/>
        <dbReference type="ChEBI" id="CHEBI:64315"/>
        <dbReference type="ChEBI" id="CHEBI:73550"/>
        <dbReference type="EC" id="2.5.1.114"/>
    </reaction>
</comment>
<feature type="domain" description="SAM-dependent methyltransferase TRM5/TYW2-type" evidence="4">
    <location>
        <begin position="201"/>
        <end position="532"/>
    </location>
</feature>
<proteinExistence type="predicted"/>
<feature type="region of interest" description="Disordered" evidence="3">
    <location>
        <begin position="202"/>
        <end position="225"/>
    </location>
</feature>
<evidence type="ECO:0000259" key="4">
    <source>
        <dbReference type="PROSITE" id="PS51684"/>
    </source>
</evidence>
<sequence>MSSCSQRYALLVPAKDVKTVKTFLESRGRLDKARKIEAYDGDATSAAGQKQLLVPILFEYSVTTENIDKVNEAINEVFPPGQRYRLLPLSTPTASGSTQLNKDPLHAAFSAALSSQLSRSLLPSLSLSVTALVSALPATYLVYSPLLLLPAHAFAAPEWQTLLRAAAADGEVIQNVWLHVAKRMSVEAIAVNAAIPLGASSSLEPSSTSTNEQQEESSWNALRSPTGLTPLYGSFGSRPSPTTTTAPMPSDYAAALWVSTRQNGIAQVWAPLYTMFSRGNIREKARLLALLPSLHSPPAPSPAPSSESQAVSSSTRAQTQGASFAALDLYAGIGYFAFSYRRAGARPVLCWEINAWSIEGLRRGAAANGWTTHIVSTTTNNDRENADENESRQRGLVGAVDADFIIFPHTNAVALTDLAALRENGMEMPPIQHVNGGLLPSSRGAWRTAVRAVDSKMGGWLHLHENFGAEEMLKRADQVLAELRELWEDARKERTGTAEKHEAMGVKLVHLEKVKTYAPGVWHVVLDIWVPPTGPAE</sequence>
<dbReference type="PROSITE" id="PS51684">
    <property type="entry name" value="SAM_MT_TRM5_TYW2"/>
    <property type="match status" value="1"/>
</dbReference>
<organism evidence="5 6">
    <name type="scientific">Phyllosticta citriasiana</name>
    <dbReference type="NCBI Taxonomy" id="595635"/>
    <lineage>
        <taxon>Eukaryota</taxon>
        <taxon>Fungi</taxon>
        <taxon>Dikarya</taxon>
        <taxon>Ascomycota</taxon>
        <taxon>Pezizomycotina</taxon>
        <taxon>Dothideomycetes</taxon>
        <taxon>Dothideomycetes incertae sedis</taxon>
        <taxon>Botryosphaeriales</taxon>
        <taxon>Phyllostictaceae</taxon>
        <taxon>Phyllosticta</taxon>
    </lineage>
</organism>
<dbReference type="SUPFAM" id="SSF53335">
    <property type="entry name" value="S-adenosyl-L-methionine-dependent methyltransferases"/>
    <property type="match status" value="1"/>
</dbReference>
<protein>
    <recommendedName>
        <fullName evidence="1">tRNA(Phe) (4-demethylwyosine(37)-C(7)) aminocarboxypropyltransferase</fullName>
        <ecNumber evidence="1">2.5.1.114</ecNumber>
    </recommendedName>
</protein>
<keyword evidence="5" id="KW-0489">Methyltransferase</keyword>
<gene>
    <name evidence="5" type="ORF">IWZ03DRAFT_67426</name>
</gene>
<accession>A0ABR1KF44</accession>
<feature type="compositionally biased region" description="Low complexity" evidence="3">
    <location>
        <begin position="202"/>
        <end position="218"/>
    </location>
</feature>
<keyword evidence="5" id="KW-0808">Transferase</keyword>
<dbReference type="PIRSF" id="PIRSF038972">
    <property type="entry name" value="Trm12"/>
    <property type="match status" value="1"/>
</dbReference>
<dbReference type="PANTHER" id="PTHR23245">
    <property type="entry name" value="TRNA METHYLTRANSFERASE"/>
    <property type="match status" value="1"/>
</dbReference>
<dbReference type="InterPro" id="IPR026274">
    <property type="entry name" value="tRNA_wybutosine_synth_prot_2"/>
</dbReference>
<dbReference type="Proteomes" id="UP001363622">
    <property type="component" value="Unassembled WGS sequence"/>
</dbReference>
<reference evidence="5 6" key="1">
    <citation type="submission" date="2024-04" db="EMBL/GenBank/DDBJ databases">
        <title>Phyllosticta paracitricarpa is synonymous to the EU quarantine fungus P. citricarpa based on phylogenomic analyses.</title>
        <authorList>
            <consortium name="Lawrence Berkeley National Laboratory"/>
            <person name="Van Ingen-Buijs V.A."/>
            <person name="Van Westerhoven A.C."/>
            <person name="Haridas S."/>
            <person name="Skiadas P."/>
            <person name="Martin F."/>
            <person name="Groenewald J.Z."/>
            <person name="Crous P.W."/>
            <person name="Seidl M.F."/>
        </authorList>
    </citation>
    <scope>NUCLEOTIDE SEQUENCE [LARGE SCALE GENOMIC DNA]</scope>
    <source>
        <strain evidence="5 6">CBS 123371</strain>
    </source>
</reference>
<keyword evidence="6" id="KW-1185">Reference proteome</keyword>
<evidence type="ECO:0000256" key="3">
    <source>
        <dbReference type="SAM" id="MobiDB-lite"/>
    </source>
</evidence>
<dbReference type="Gene3D" id="3.40.50.150">
    <property type="entry name" value="Vaccinia Virus protein VP39"/>
    <property type="match status" value="1"/>
</dbReference>
<dbReference type="EMBL" id="JBBPHU010000013">
    <property type="protein sequence ID" value="KAK7510760.1"/>
    <property type="molecule type" value="Genomic_DNA"/>
</dbReference>
<name>A0ABR1KF44_9PEZI</name>
<dbReference type="EC" id="2.5.1.114" evidence="1"/>
<comment type="caution">
    <text evidence="5">The sequence shown here is derived from an EMBL/GenBank/DDBJ whole genome shotgun (WGS) entry which is preliminary data.</text>
</comment>
<feature type="region of interest" description="Disordered" evidence="3">
    <location>
        <begin position="296"/>
        <end position="315"/>
    </location>
</feature>
<evidence type="ECO:0000256" key="1">
    <source>
        <dbReference type="ARBA" id="ARBA00012265"/>
    </source>
</evidence>
<feature type="compositionally biased region" description="Low complexity" evidence="3">
    <location>
        <begin position="304"/>
        <end position="314"/>
    </location>
</feature>
<dbReference type="InterPro" id="IPR029063">
    <property type="entry name" value="SAM-dependent_MTases_sf"/>
</dbReference>
<dbReference type="GO" id="GO:0032259">
    <property type="term" value="P:methylation"/>
    <property type="evidence" value="ECO:0007669"/>
    <property type="project" value="UniProtKB-KW"/>
</dbReference>
<evidence type="ECO:0000256" key="2">
    <source>
        <dbReference type="ARBA" id="ARBA00049400"/>
    </source>
</evidence>